<accession>A0A2M8KY12</accession>
<dbReference type="Proteomes" id="UP000229098">
    <property type="component" value="Unassembled WGS sequence"/>
</dbReference>
<evidence type="ECO:0000313" key="2">
    <source>
        <dbReference type="Proteomes" id="UP000229098"/>
    </source>
</evidence>
<organism evidence="1 2">
    <name type="scientific">Candidatus Ryanbacteria bacterium CG10_big_fil_rev_8_21_14_0_10_43_42</name>
    <dbReference type="NCBI Taxonomy" id="1974864"/>
    <lineage>
        <taxon>Bacteria</taxon>
        <taxon>Candidatus Ryaniibacteriota</taxon>
    </lineage>
</organism>
<dbReference type="InterPro" id="IPR027417">
    <property type="entry name" value="P-loop_NTPase"/>
</dbReference>
<evidence type="ECO:0000313" key="1">
    <source>
        <dbReference type="EMBL" id="PJE64772.1"/>
    </source>
</evidence>
<comment type="caution">
    <text evidence="1">The sequence shown here is derived from an EMBL/GenBank/DDBJ whole genome shotgun (WGS) entry which is preliminary data.</text>
</comment>
<sequence length="199" mass="23025">MHQEIFTIEGIVHAGKTTVLDNVRRAGLAIICIDEYTRYRGTEPFPEHPTTLEEALHANQFFVDLDTRRFTDIHDMAKAVLLDRSCLSVLAYHYATEGITHGEIACFEPSVRLYREHFPQYIPHAMLYLEITLSELTRRHEGDTTVYKSVLLEEEFNRHLTYFYENAQLFFPELEVHRIDGTLPAGEILQAVIRILGFA</sequence>
<protein>
    <recommendedName>
        <fullName evidence="3">Thymidylate kinase-like domain-containing protein</fullName>
    </recommendedName>
</protein>
<dbReference type="SUPFAM" id="SSF52540">
    <property type="entry name" value="P-loop containing nucleoside triphosphate hydrolases"/>
    <property type="match status" value="1"/>
</dbReference>
<reference evidence="2" key="1">
    <citation type="submission" date="2017-09" db="EMBL/GenBank/DDBJ databases">
        <title>Depth-based differentiation of microbial function through sediment-hosted aquifers and enrichment of novel symbionts in the deep terrestrial subsurface.</title>
        <authorList>
            <person name="Probst A.J."/>
            <person name="Ladd B."/>
            <person name="Jarett J.K."/>
            <person name="Geller-Mcgrath D.E."/>
            <person name="Sieber C.M.K."/>
            <person name="Emerson J.B."/>
            <person name="Anantharaman K."/>
            <person name="Thomas B.C."/>
            <person name="Malmstrom R."/>
            <person name="Stieglmeier M."/>
            <person name="Klingl A."/>
            <person name="Woyke T."/>
            <person name="Ryan C.M."/>
            <person name="Banfield J.F."/>
        </authorList>
    </citation>
    <scope>NUCLEOTIDE SEQUENCE [LARGE SCALE GENOMIC DNA]</scope>
</reference>
<proteinExistence type="predicted"/>
<dbReference type="EMBL" id="PFEF01000003">
    <property type="protein sequence ID" value="PJE64772.1"/>
    <property type="molecule type" value="Genomic_DNA"/>
</dbReference>
<dbReference type="AlphaFoldDB" id="A0A2M8KY12"/>
<evidence type="ECO:0008006" key="3">
    <source>
        <dbReference type="Google" id="ProtNLM"/>
    </source>
</evidence>
<gene>
    <name evidence="1" type="ORF">COU90_00695</name>
</gene>
<name>A0A2M8KY12_9BACT</name>
<dbReference type="Gene3D" id="3.40.50.300">
    <property type="entry name" value="P-loop containing nucleotide triphosphate hydrolases"/>
    <property type="match status" value="1"/>
</dbReference>